<dbReference type="EMBL" id="CAMGYJ010000009">
    <property type="protein sequence ID" value="CAI0472148.1"/>
    <property type="molecule type" value="Genomic_DNA"/>
</dbReference>
<dbReference type="AlphaFoldDB" id="A0AAV0PPQ9"/>
<dbReference type="Proteomes" id="UP001154282">
    <property type="component" value="Unassembled WGS sequence"/>
</dbReference>
<sequence>MSKKNNLSKRKKQYEFELQREKEEREKQKKKLQAKKNKMKVSSVIFCPCRRFLFCFVLYFACWLTLWDILNYSVVKLVIGWFFFS</sequence>
<keyword evidence="3" id="KW-1185">Reference proteome</keyword>
<evidence type="ECO:0000313" key="3">
    <source>
        <dbReference type="Proteomes" id="UP001154282"/>
    </source>
</evidence>
<feature type="coiled-coil region" evidence="1">
    <location>
        <begin position="4"/>
        <end position="42"/>
    </location>
</feature>
<name>A0AAV0PPQ9_9ROSI</name>
<proteinExistence type="predicted"/>
<feature type="non-terminal residue" evidence="2">
    <location>
        <position position="85"/>
    </location>
</feature>
<organism evidence="2 3">
    <name type="scientific">Linum tenue</name>
    <dbReference type="NCBI Taxonomy" id="586396"/>
    <lineage>
        <taxon>Eukaryota</taxon>
        <taxon>Viridiplantae</taxon>
        <taxon>Streptophyta</taxon>
        <taxon>Embryophyta</taxon>
        <taxon>Tracheophyta</taxon>
        <taxon>Spermatophyta</taxon>
        <taxon>Magnoliopsida</taxon>
        <taxon>eudicotyledons</taxon>
        <taxon>Gunneridae</taxon>
        <taxon>Pentapetalae</taxon>
        <taxon>rosids</taxon>
        <taxon>fabids</taxon>
        <taxon>Malpighiales</taxon>
        <taxon>Linaceae</taxon>
        <taxon>Linum</taxon>
    </lineage>
</organism>
<evidence type="ECO:0000313" key="2">
    <source>
        <dbReference type="EMBL" id="CAI0472148.1"/>
    </source>
</evidence>
<accession>A0AAV0PPQ9</accession>
<keyword evidence="1" id="KW-0175">Coiled coil</keyword>
<comment type="caution">
    <text evidence="2">The sequence shown here is derived from an EMBL/GenBank/DDBJ whole genome shotgun (WGS) entry which is preliminary data.</text>
</comment>
<evidence type="ECO:0000256" key="1">
    <source>
        <dbReference type="SAM" id="Coils"/>
    </source>
</evidence>
<gene>
    <name evidence="2" type="ORF">LITE_LOCUS39173</name>
</gene>
<dbReference type="PANTHER" id="PTHR36745:SF1">
    <property type="entry name" value="OS02G0824400 PROTEIN"/>
    <property type="match status" value="1"/>
</dbReference>
<dbReference type="PANTHER" id="PTHR36745">
    <property type="entry name" value="OS02G0824400 PROTEIN"/>
    <property type="match status" value="1"/>
</dbReference>
<protein>
    <submittedName>
        <fullName evidence="2">Uncharacterized protein</fullName>
    </submittedName>
</protein>
<reference evidence="2" key="1">
    <citation type="submission" date="2022-08" db="EMBL/GenBank/DDBJ databases">
        <authorList>
            <person name="Gutierrez-Valencia J."/>
        </authorList>
    </citation>
    <scope>NUCLEOTIDE SEQUENCE</scope>
</reference>